<comment type="caution">
    <text evidence="3">The sequence shown here is derived from an EMBL/GenBank/DDBJ whole genome shotgun (WGS) entry which is preliminary data.</text>
</comment>
<name>A0ABV2IGS3_9HYPH</name>
<dbReference type="RefSeq" id="WP_354435879.1">
    <property type="nucleotide sequence ID" value="NZ_JBEPLY010000021.1"/>
</dbReference>
<keyword evidence="3" id="KW-0378">Hydrolase</keyword>
<evidence type="ECO:0000313" key="4">
    <source>
        <dbReference type="Proteomes" id="UP001549164"/>
    </source>
</evidence>
<feature type="compositionally biased region" description="Basic and acidic residues" evidence="1">
    <location>
        <begin position="57"/>
        <end position="74"/>
    </location>
</feature>
<sequence>MICNAGGVTKRDVGRIRIDDTDTRFEISADKAAGYAAQIKQPGSVEKGIRIAPAGKMPEEPRQAKTKLKQDGKPSRKHQSSPADRGKAAKHKARKPKRHA</sequence>
<reference evidence="3 4" key="1">
    <citation type="submission" date="2024-06" db="EMBL/GenBank/DDBJ databases">
        <title>Genomic Encyclopedia of Type Strains, Phase IV (KMG-IV): sequencing the most valuable type-strain genomes for metagenomic binning, comparative biology and taxonomic classification.</title>
        <authorList>
            <person name="Goeker M."/>
        </authorList>
    </citation>
    <scope>NUCLEOTIDE SEQUENCE [LARGE SCALE GENOMIC DNA]</scope>
    <source>
        <strain evidence="3 4">DSM 28102</strain>
    </source>
</reference>
<dbReference type="InterPro" id="IPR012677">
    <property type="entry name" value="Nucleotide-bd_a/b_plait_sf"/>
</dbReference>
<gene>
    <name evidence="3" type="ORF">ABID12_004088</name>
</gene>
<dbReference type="Proteomes" id="UP001549164">
    <property type="component" value="Unassembled WGS sequence"/>
</dbReference>
<keyword evidence="4" id="KW-1185">Reference proteome</keyword>
<keyword evidence="3" id="KW-0547">Nucleotide-binding</keyword>
<dbReference type="GO" id="GO:0016787">
    <property type="term" value="F:hydrolase activity"/>
    <property type="evidence" value="ECO:0007669"/>
    <property type="project" value="UniProtKB-KW"/>
</dbReference>
<evidence type="ECO:0000259" key="2">
    <source>
        <dbReference type="Pfam" id="PF03880"/>
    </source>
</evidence>
<dbReference type="GO" id="GO:0003724">
    <property type="term" value="F:RNA helicase activity"/>
    <property type="evidence" value="ECO:0007669"/>
    <property type="project" value="UniProtKB-EC"/>
</dbReference>
<evidence type="ECO:0000313" key="3">
    <source>
        <dbReference type="EMBL" id="MET3602121.1"/>
    </source>
</evidence>
<proteinExistence type="predicted"/>
<keyword evidence="3" id="KW-0347">Helicase</keyword>
<dbReference type="EMBL" id="JBEPLY010000021">
    <property type="protein sequence ID" value="MET3602121.1"/>
    <property type="molecule type" value="Genomic_DNA"/>
</dbReference>
<feature type="compositionally biased region" description="Basic residues" evidence="1">
    <location>
        <begin position="88"/>
        <end position="100"/>
    </location>
</feature>
<dbReference type="Pfam" id="PF03880">
    <property type="entry name" value="DbpA"/>
    <property type="match status" value="1"/>
</dbReference>
<dbReference type="InterPro" id="IPR005580">
    <property type="entry name" value="DbpA/CsdA_RNA-bd_dom"/>
</dbReference>
<evidence type="ECO:0000256" key="1">
    <source>
        <dbReference type="SAM" id="MobiDB-lite"/>
    </source>
</evidence>
<dbReference type="EC" id="3.6.4.13" evidence="3"/>
<dbReference type="Gene3D" id="3.30.70.330">
    <property type="match status" value="1"/>
</dbReference>
<dbReference type="CDD" id="cd12252">
    <property type="entry name" value="RRM_DbpA"/>
    <property type="match status" value="1"/>
</dbReference>
<feature type="region of interest" description="Disordered" evidence="1">
    <location>
        <begin position="51"/>
        <end position="100"/>
    </location>
</feature>
<protein>
    <submittedName>
        <fullName evidence="3">ATP-dependent RNA helicase DeaD</fullName>
        <ecNumber evidence="3">3.6.4.13</ecNumber>
    </submittedName>
</protein>
<feature type="domain" description="DEAD box helicase DbpA/CsdA RNA-binding" evidence="2">
    <location>
        <begin position="1"/>
        <end position="41"/>
    </location>
</feature>
<organism evidence="3 4">
    <name type="scientific">Martelella mangrovi</name>
    <dbReference type="NCBI Taxonomy" id="1397477"/>
    <lineage>
        <taxon>Bacteria</taxon>
        <taxon>Pseudomonadati</taxon>
        <taxon>Pseudomonadota</taxon>
        <taxon>Alphaproteobacteria</taxon>
        <taxon>Hyphomicrobiales</taxon>
        <taxon>Aurantimonadaceae</taxon>
        <taxon>Martelella</taxon>
    </lineage>
</organism>
<keyword evidence="3" id="KW-0067">ATP-binding</keyword>
<accession>A0ABV2IGS3</accession>